<organism evidence="5 6">
    <name type="scientific">Caldalkalibacillus uzonensis</name>
    <dbReference type="NCBI Taxonomy" id="353224"/>
    <lineage>
        <taxon>Bacteria</taxon>
        <taxon>Bacillati</taxon>
        <taxon>Bacillota</taxon>
        <taxon>Bacilli</taxon>
        <taxon>Bacillales</taxon>
        <taxon>Bacillaceae</taxon>
        <taxon>Caldalkalibacillus</taxon>
    </lineage>
</organism>
<comment type="caution">
    <text evidence="5">The sequence shown here is derived from an EMBL/GenBank/DDBJ whole genome shotgun (WGS) entry which is preliminary data.</text>
</comment>
<dbReference type="InterPro" id="IPR048332">
    <property type="entry name" value="GD_AH_C"/>
</dbReference>
<accession>A0ABU0CQX5</accession>
<dbReference type="PANTHER" id="PTHR30536">
    <property type="entry name" value="ALTRONATE/GALACTARATE DEHYDRATASE"/>
    <property type="match status" value="1"/>
</dbReference>
<gene>
    <name evidence="5" type="ORF">J2S00_001080</name>
</gene>
<dbReference type="Proteomes" id="UP001232445">
    <property type="component" value="Unassembled WGS sequence"/>
</dbReference>
<keyword evidence="6" id="KW-1185">Reference proteome</keyword>
<dbReference type="InterPro" id="IPR052172">
    <property type="entry name" value="UxaA_altronate/galactarate_dh"/>
</dbReference>
<name>A0ABU0CQX5_9BACI</name>
<feature type="domain" description="D-galactarate/Altronate dehydratase C-terminal" evidence="4">
    <location>
        <begin position="187"/>
        <end position="313"/>
    </location>
</feature>
<dbReference type="Pfam" id="PF04295">
    <property type="entry name" value="GD_AH_second"/>
    <property type="match status" value="1"/>
</dbReference>
<evidence type="ECO:0000313" key="6">
    <source>
        <dbReference type="Proteomes" id="UP001232445"/>
    </source>
</evidence>
<evidence type="ECO:0000256" key="1">
    <source>
        <dbReference type="ARBA" id="ARBA00010986"/>
    </source>
</evidence>
<dbReference type="EMBL" id="JAUSUQ010000003">
    <property type="protein sequence ID" value="MDQ0338296.1"/>
    <property type="molecule type" value="Genomic_DNA"/>
</dbReference>
<dbReference type="PANTHER" id="PTHR30536:SF5">
    <property type="entry name" value="ALTRONATE DEHYDRATASE"/>
    <property type="match status" value="1"/>
</dbReference>
<evidence type="ECO:0000256" key="2">
    <source>
        <dbReference type="ARBA" id="ARBA00023239"/>
    </source>
</evidence>
<evidence type="ECO:0000259" key="4">
    <source>
        <dbReference type="Pfam" id="PF20629"/>
    </source>
</evidence>
<evidence type="ECO:0000259" key="3">
    <source>
        <dbReference type="Pfam" id="PF04295"/>
    </source>
</evidence>
<feature type="domain" description="D-galactarate/Altronate dehydratase second" evidence="3">
    <location>
        <begin position="5"/>
        <end position="130"/>
    </location>
</feature>
<comment type="similarity">
    <text evidence="1">Belongs to the UxaA family.</text>
</comment>
<protein>
    <submittedName>
        <fullName evidence="5">Altronate dehydratase</fullName>
    </submittedName>
</protein>
<dbReference type="Pfam" id="PF20629">
    <property type="entry name" value="GD_AH_C"/>
    <property type="match status" value="1"/>
</dbReference>
<proteinExistence type="inferred from homology"/>
<sequence>MMVKGYVRPDGRAGIRNHVLILPSVLCSSETCEQIAAQVKGAVTLANQAGCAQVGDDVQQTKRTLAGFGMNPNVAAVLVVGLGCESVDPYGLAQEIEKSGKPVETLVIQEAGGTVKTIEQGVQLAKKLKAIADTQPRQDIAWNQLSIGIQYGDETTSTQRAAMPAVEWASARLAEQGAIVLRTKEMETLTIDGQLRYGEQPREQGQYLMAGGTSDAEGITGMIAGGASLILYATGEGNPVGSPISPVIKVCGDPELMSIMGEELDIDASGILEKTHTIPEIGQMILSDIGNVTNGKATKNEELGFSEFAIHRVLPSF</sequence>
<dbReference type="RefSeq" id="WP_307336405.1">
    <property type="nucleotide sequence ID" value="NZ_JAUSUQ010000003.1"/>
</dbReference>
<dbReference type="InterPro" id="IPR007392">
    <property type="entry name" value="GD_AH_second"/>
</dbReference>
<evidence type="ECO:0000313" key="5">
    <source>
        <dbReference type="EMBL" id="MDQ0338296.1"/>
    </source>
</evidence>
<reference evidence="5 6" key="1">
    <citation type="submission" date="2023-07" db="EMBL/GenBank/DDBJ databases">
        <title>Genomic Encyclopedia of Type Strains, Phase IV (KMG-IV): sequencing the most valuable type-strain genomes for metagenomic binning, comparative biology and taxonomic classification.</title>
        <authorList>
            <person name="Goeker M."/>
        </authorList>
    </citation>
    <scope>NUCLEOTIDE SEQUENCE [LARGE SCALE GENOMIC DNA]</scope>
    <source>
        <strain evidence="5 6">DSM 17740</strain>
    </source>
</reference>
<keyword evidence="2" id="KW-0456">Lyase</keyword>